<keyword evidence="1" id="KW-0472">Membrane</keyword>
<dbReference type="InterPro" id="IPR036259">
    <property type="entry name" value="MFS_trans_sf"/>
</dbReference>
<keyword evidence="3" id="KW-1185">Reference proteome</keyword>
<accession>A0A9W7Y5J3</accession>
<feature type="transmembrane region" description="Helical" evidence="1">
    <location>
        <begin position="74"/>
        <end position="94"/>
    </location>
</feature>
<evidence type="ECO:0000313" key="3">
    <source>
        <dbReference type="Proteomes" id="UP001149813"/>
    </source>
</evidence>
<evidence type="ECO:0008006" key="4">
    <source>
        <dbReference type="Google" id="ProtNLM"/>
    </source>
</evidence>
<feature type="transmembrane region" description="Helical" evidence="1">
    <location>
        <begin position="291"/>
        <end position="317"/>
    </location>
</feature>
<feature type="transmembrane region" description="Helical" evidence="1">
    <location>
        <begin position="437"/>
        <end position="458"/>
    </location>
</feature>
<proteinExistence type="predicted"/>
<reference evidence="2" key="1">
    <citation type="submission" date="2022-07" db="EMBL/GenBank/DDBJ databases">
        <title>Phylogenomic reconstructions and comparative analyses of Kickxellomycotina fungi.</title>
        <authorList>
            <person name="Reynolds N.K."/>
            <person name="Stajich J.E."/>
            <person name="Barry K."/>
            <person name="Grigoriev I.V."/>
            <person name="Crous P."/>
            <person name="Smith M.E."/>
        </authorList>
    </citation>
    <scope>NUCLEOTIDE SEQUENCE</scope>
    <source>
        <strain evidence="2">NBRC 32514</strain>
    </source>
</reference>
<evidence type="ECO:0000313" key="2">
    <source>
        <dbReference type="EMBL" id="KAJ1724578.1"/>
    </source>
</evidence>
<dbReference type="PANTHER" id="PTHR11360:SF284">
    <property type="entry name" value="EG:103B4.3 PROTEIN-RELATED"/>
    <property type="match status" value="1"/>
</dbReference>
<comment type="caution">
    <text evidence="2">The sequence shown here is derived from an EMBL/GenBank/DDBJ whole genome shotgun (WGS) entry which is preliminary data.</text>
</comment>
<sequence length="464" mass="48265">MEPPQIVVAAHTTGTRLSPDIESLYSSYSGPFHSHLHSRYIYTHSECSSSLSSISVLERIAAARARPVSSYMRIGGMLIIIAMSSGVCAIHGIFESDYEVQFAQYFEEGLERSRTASLIGALQLATFIGVHGTNLSLLISRRLDARVSILVGAVLCGGGMLAAGFANAVWQLCLAQGIMVGLGAALSSGAAAAAIGIAGLPTTVERYVEKSAAIWTAAGIGGGALTLGARKLVVVGSTESALRWLALIVLVGQCVGALLMGRVSFALATLDAQVSDMDNPKRSRTPLTNRISVFTLASWAFLYMSVFVPLIFIPGYASTQLANSSALSGASHLSTICFASSVGSLIPISSRLPQMVASLAPRVLLALSLWCLWLPSADSWAMTYAFCAVFGLALGATAAQWQDGDGCLVLALSCAAAVLIGVPVAGWLFVAVGSGDYYVPTITFSAAASLLAALAWAVGQGKQT</sequence>
<name>A0A9W7Y5J3_9FUNG</name>
<protein>
    <recommendedName>
        <fullName evidence="4">MFS general substrate transporter</fullName>
    </recommendedName>
</protein>
<feature type="transmembrane region" description="Helical" evidence="1">
    <location>
        <begin position="241"/>
        <end position="270"/>
    </location>
</feature>
<dbReference type="OrthoDB" id="6499973at2759"/>
<dbReference type="EMBL" id="JANBOJ010000027">
    <property type="protein sequence ID" value="KAJ1724578.1"/>
    <property type="molecule type" value="Genomic_DNA"/>
</dbReference>
<gene>
    <name evidence="2" type="ORF">LPJ53_001168</name>
</gene>
<dbReference type="InterPro" id="IPR050327">
    <property type="entry name" value="Proton-linked_MCT"/>
</dbReference>
<feature type="transmembrane region" description="Helical" evidence="1">
    <location>
        <begin position="149"/>
        <end position="172"/>
    </location>
</feature>
<feature type="transmembrane region" description="Helical" evidence="1">
    <location>
        <begin position="408"/>
        <end position="431"/>
    </location>
</feature>
<organism evidence="2 3">
    <name type="scientific">Coemansia erecta</name>
    <dbReference type="NCBI Taxonomy" id="147472"/>
    <lineage>
        <taxon>Eukaryota</taxon>
        <taxon>Fungi</taxon>
        <taxon>Fungi incertae sedis</taxon>
        <taxon>Zoopagomycota</taxon>
        <taxon>Kickxellomycotina</taxon>
        <taxon>Kickxellomycetes</taxon>
        <taxon>Kickxellales</taxon>
        <taxon>Kickxellaceae</taxon>
        <taxon>Coemansia</taxon>
    </lineage>
</organism>
<evidence type="ECO:0000256" key="1">
    <source>
        <dbReference type="SAM" id="Phobius"/>
    </source>
</evidence>
<dbReference type="SUPFAM" id="SSF103473">
    <property type="entry name" value="MFS general substrate transporter"/>
    <property type="match status" value="1"/>
</dbReference>
<feature type="transmembrane region" description="Helical" evidence="1">
    <location>
        <begin position="212"/>
        <end position="229"/>
    </location>
</feature>
<dbReference type="PANTHER" id="PTHR11360">
    <property type="entry name" value="MONOCARBOXYLATE TRANSPORTER"/>
    <property type="match status" value="1"/>
</dbReference>
<dbReference type="Gene3D" id="1.20.1250.20">
    <property type="entry name" value="MFS general substrate transporter like domains"/>
    <property type="match status" value="1"/>
</dbReference>
<dbReference type="AlphaFoldDB" id="A0A9W7Y5J3"/>
<feature type="transmembrane region" description="Helical" evidence="1">
    <location>
        <begin position="381"/>
        <end position="401"/>
    </location>
</feature>
<dbReference type="Proteomes" id="UP001149813">
    <property type="component" value="Unassembled WGS sequence"/>
</dbReference>
<feature type="transmembrane region" description="Helical" evidence="1">
    <location>
        <begin position="114"/>
        <end position="137"/>
    </location>
</feature>
<feature type="transmembrane region" description="Helical" evidence="1">
    <location>
        <begin position="178"/>
        <end position="200"/>
    </location>
</feature>
<keyword evidence="1" id="KW-1133">Transmembrane helix</keyword>
<keyword evidence="1" id="KW-0812">Transmembrane</keyword>